<reference evidence="7" key="1">
    <citation type="submission" date="2023-08" db="EMBL/GenBank/DDBJ databases">
        <title>Reference Genome Resource for the Citrus Pathogen Phytophthora citrophthora.</title>
        <authorList>
            <person name="Moller H."/>
            <person name="Coetzee B."/>
            <person name="Rose L.J."/>
            <person name="Van Niekerk J.M."/>
        </authorList>
    </citation>
    <scope>NUCLEOTIDE SEQUENCE</scope>
    <source>
        <strain evidence="7">STE-U-9442</strain>
    </source>
</reference>
<gene>
    <name evidence="7" type="ORF">P3T76_009990</name>
</gene>
<dbReference type="Pfam" id="PF13923">
    <property type="entry name" value="zf-C3HC4_2"/>
    <property type="match status" value="1"/>
</dbReference>
<dbReference type="Gene3D" id="3.30.40.10">
    <property type="entry name" value="Zinc/RING finger domain, C3HC4 (zinc finger)"/>
    <property type="match status" value="1"/>
</dbReference>
<dbReference type="PROSITE" id="PS00518">
    <property type="entry name" value="ZF_RING_1"/>
    <property type="match status" value="1"/>
</dbReference>
<dbReference type="PANTHER" id="PTHR47094:SF1">
    <property type="entry name" value="RING-TYPE E3 UBIQUITIN TRANSFERASE"/>
    <property type="match status" value="1"/>
</dbReference>
<protein>
    <submittedName>
        <fullName evidence="7">Protein BREAST CANCER SUSCEPTIBILITY 1</fullName>
    </submittedName>
</protein>
<keyword evidence="2 4" id="KW-0863">Zinc-finger</keyword>
<dbReference type="GO" id="GO:0033768">
    <property type="term" value="C:SUMO-targeted ubiquitin ligase complex"/>
    <property type="evidence" value="ECO:0007669"/>
    <property type="project" value="TreeGrafter"/>
</dbReference>
<accession>A0AAD9GE88</accession>
<dbReference type="InterPro" id="IPR049627">
    <property type="entry name" value="SLX8"/>
</dbReference>
<dbReference type="SMART" id="SM00184">
    <property type="entry name" value="RING"/>
    <property type="match status" value="1"/>
</dbReference>
<dbReference type="SUPFAM" id="SSF57850">
    <property type="entry name" value="RING/U-box"/>
    <property type="match status" value="1"/>
</dbReference>
<dbReference type="AlphaFoldDB" id="A0AAD9GE88"/>
<dbReference type="GO" id="GO:0032183">
    <property type="term" value="F:SUMO binding"/>
    <property type="evidence" value="ECO:0007669"/>
    <property type="project" value="TreeGrafter"/>
</dbReference>
<comment type="caution">
    <text evidence="7">The sequence shown here is derived from an EMBL/GenBank/DDBJ whole genome shotgun (WGS) entry which is preliminary data.</text>
</comment>
<name>A0AAD9GE88_9STRA</name>
<dbReference type="EMBL" id="JASMQC010000021">
    <property type="protein sequence ID" value="KAK1936555.1"/>
    <property type="molecule type" value="Genomic_DNA"/>
</dbReference>
<dbReference type="PROSITE" id="PS50089">
    <property type="entry name" value="ZF_RING_2"/>
    <property type="match status" value="1"/>
</dbReference>
<dbReference type="GO" id="GO:0140082">
    <property type="term" value="F:SUMO-ubiquitin ligase activity"/>
    <property type="evidence" value="ECO:0007669"/>
    <property type="project" value="TreeGrafter"/>
</dbReference>
<dbReference type="GO" id="GO:0006511">
    <property type="term" value="P:ubiquitin-dependent protein catabolic process"/>
    <property type="evidence" value="ECO:0007669"/>
    <property type="project" value="TreeGrafter"/>
</dbReference>
<sequence>MDALLNADEDWTGPREPLPRLVRFQDVYERQEAETGPAVEEIDLTVSDDEDSDDGVEILDVQTNDAPLCRKRRRPGSTTSENGLLTPKRQRNPDLMNSAASTGISMHNSEVVEEFKHRLKCSICLDVLENMTSTICGHVFCAVCIRQAIRANGKCPLCQRPLHLKDIHPLFF</sequence>
<feature type="domain" description="RING-type" evidence="6">
    <location>
        <begin position="121"/>
        <end position="159"/>
    </location>
</feature>
<keyword evidence="3" id="KW-0862">Zinc</keyword>
<feature type="region of interest" description="Disordered" evidence="5">
    <location>
        <begin position="69"/>
        <end position="94"/>
    </location>
</feature>
<evidence type="ECO:0000259" key="6">
    <source>
        <dbReference type="PROSITE" id="PS50089"/>
    </source>
</evidence>
<evidence type="ECO:0000256" key="4">
    <source>
        <dbReference type="PROSITE-ProRule" id="PRU00175"/>
    </source>
</evidence>
<evidence type="ECO:0000313" key="8">
    <source>
        <dbReference type="Proteomes" id="UP001259832"/>
    </source>
</evidence>
<keyword evidence="8" id="KW-1185">Reference proteome</keyword>
<dbReference type="InterPro" id="IPR017907">
    <property type="entry name" value="Znf_RING_CS"/>
</dbReference>
<dbReference type="GO" id="GO:0008270">
    <property type="term" value="F:zinc ion binding"/>
    <property type="evidence" value="ECO:0007669"/>
    <property type="project" value="UniProtKB-KW"/>
</dbReference>
<evidence type="ECO:0000313" key="7">
    <source>
        <dbReference type="EMBL" id="KAK1936555.1"/>
    </source>
</evidence>
<evidence type="ECO:0000256" key="1">
    <source>
        <dbReference type="ARBA" id="ARBA00022723"/>
    </source>
</evidence>
<dbReference type="Proteomes" id="UP001259832">
    <property type="component" value="Unassembled WGS sequence"/>
</dbReference>
<proteinExistence type="predicted"/>
<dbReference type="InterPro" id="IPR001841">
    <property type="entry name" value="Znf_RING"/>
</dbReference>
<dbReference type="PANTHER" id="PTHR47094">
    <property type="entry name" value="ELFLESS, ISOFORM B"/>
    <property type="match status" value="1"/>
</dbReference>
<dbReference type="InterPro" id="IPR013083">
    <property type="entry name" value="Znf_RING/FYVE/PHD"/>
</dbReference>
<keyword evidence="1" id="KW-0479">Metal-binding</keyword>
<dbReference type="GO" id="GO:0061630">
    <property type="term" value="F:ubiquitin protein ligase activity"/>
    <property type="evidence" value="ECO:0007669"/>
    <property type="project" value="InterPro"/>
</dbReference>
<organism evidence="7 8">
    <name type="scientific">Phytophthora citrophthora</name>
    <dbReference type="NCBI Taxonomy" id="4793"/>
    <lineage>
        <taxon>Eukaryota</taxon>
        <taxon>Sar</taxon>
        <taxon>Stramenopiles</taxon>
        <taxon>Oomycota</taxon>
        <taxon>Peronosporomycetes</taxon>
        <taxon>Peronosporales</taxon>
        <taxon>Peronosporaceae</taxon>
        <taxon>Phytophthora</taxon>
    </lineage>
</organism>
<evidence type="ECO:0000256" key="5">
    <source>
        <dbReference type="SAM" id="MobiDB-lite"/>
    </source>
</evidence>
<evidence type="ECO:0000256" key="3">
    <source>
        <dbReference type="ARBA" id="ARBA00022833"/>
    </source>
</evidence>
<evidence type="ECO:0000256" key="2">
    <source>
        <dbReference type="ARBA" id="ARBA00022771"/>
    </source>
</evidence>